<reference evidence="3 4" key="1">
    <citation type="submission" date="2024-04" db="EMBL/GenBank/DDBJ databases">
        <authorList>
            <consortium name="Genoscope - CEA"/>
            <person name="William W."/>
        </authorList>
    </citation>
    <scope>NUCLEOTIDE SEQUENCE [LARGE SCALE GENOMIC DNA]</scope>
</reference>
<dbReference type="AlphaFoldDB" id="A0AAV2IF38"/>
<dbReference type="InterPro" id="IPR009030">
    <property type="entry name" value="Growth_fac_rcpt_cys_sf"/>
</dbReference>
<protein>
    <recommendedName>
        <fullName evidence="2">EGF-like domain-containing protein</fullName>
    </recommendedName>
</protein>
<dbReference type="SMART" id="SM00181">
    <property type="entry name" value="EGF"/>
    <property type="match status" value="3"/>
</dbReference>
<dbReference type="PANTHER" id="PTHR24043">
    <property type="entry name" value="SCAVENGER RECEPTOR CLASS F"/>
    <property type="match status" value="1"/>
</dbReference>
<dbReference type="EMBL" id="CAXITT010000655">
    <property type="protein sequence ID" value="CAL1544885.1"/>
    <property type="molecule type" value="Genomic_DNA"/>
</dbReference>
<organism evidence="3 4">
    <name type="scientific">Lymnaea stagnalis</name>
    <name type="common">Great pond snail</name>
    <name type="synonym">Helix stagnalis</name>
    <dbReference type="NCBI Taxonomy" id="6523"/>
    <lineage>
        <taxon>Eukaryota</taxon>
        <taxon>Metazoa</taxon>
        <taxon>Spiralia</taxon>
        <taxon>Lophotrochozoa</taxon>
        <taxon>Mollusca</taxon>
        <taxon>Gastropoda</taxon>
        <taxon>Heterobranchia</taxon>
        <taxon>Euthyneura</taxon>
        <taxon>Panpulmonata</taxon>
        <taxon>Hygrophila</taxon>
        <taxon>Lymnaeoidea</taxon>
        <taxon>Lymnaeidae</taxon>
        <taxon>Lymnaea</taxon>
    </lineage>
</organism>
<dbReference type="Proteomes" id="UP001497497">
    <property type="component" value="Unassembled WGS sequence"/>
</dbReference>
<gene>
    <name evidence="3" type="ORF">GSLYS_00018368001</name>
</gene>
<proteinExistence type="predicted"/>
<comment type="caution">
    <text evidence="3">The sequence shown here is derived from an EMBL/GenBank/DDBJ whole genome shotgun (WGS) entry which is preliminary data.</text>
</comment>
<dbReference type="InterPro" id="IPR000742">
    <property type="entry name" value="EGF"/>
</dbReference>
<dbReference type="InterPro" id="IPR042635">
    <property type="entry name" value="MEGF10/SREC1/2-like"/>
</dbReference>
<sequence>MVQVFLPIPDCDHGFYGSDCTSNCSPNCSHTGFICNFTEGHCLICEPGFYGFNCTTLCSANCKDSVCDIKNGICISCKAGFQGDKCDEDMLSDCEIYFIFIACSSSTYGESCKATCSSNCNTNSKAVRLCDIENGRCFNGCRSGFQGLDCTTCELI</sequence>
<accession>A0AAV2IF38</accession>
<dbReference type="InterPro" id="IPR002049">
    <property type="entry name" value="LE_dom"/>
</dbReference>
<feature type="domain" description="EGF-like" evidence="2">
    <location>
        <begin position="57"/>
        <end position="87"/>
    </location>
</feature>
<dbReference type="PANTHER" id="PTHR24043:SF8">
    <property type="entry name" value="EGF-LIKE DOMAIN-CONTAINING PROTEIN"/>
    <property type="match status" value="1"/>
</dbReference>
<dbReference type="SUPFAM" id="SSF57184">
    <property type="entry name" value="Growth factor receptor domain"/>
    <property type="match status" value="1"/>
</dbReference>
<dbReference type="GO" id="GO:0005044">
    <property type="term" value="F:scavenger receptor activity"/>
    <property type="evidence" value="ECO:0007669"/>
    <property type="project" value="InterPro"/>
</dbReference>
<feature type="domain" description="EGF-like" evidence="2">
    <location>
        <begin position="23"/>
        <end position="55"/>
    </location>
</feature>
<evidence type="ECO:0000313" key="4">
    <source>
        <dbReference type="Proteomes" id="UP001497497"/>
    </source>
</evidence>
<feature type="domain" description="EGF-like" evidence="2">
    <location>
        <begin position="111"/>
        <end position="154"/>
    </location>
</feature>
<evidence type="ECO:0000313" key="3">
    <source>
        <dbReference type="EMBL" id="CAL1544885.1"/>
    </source>
</evidence>
<dbReference type="Pfam" id="PF00053">
    <property type="entry name" value="EGF_laminin"/>
    <property type="match status" value="2"/>
</dbReference>
<evidence type="ECO:0000256" key="1">
    <source>
        <dbReference type="ARBA" id="ARBA00022536"/>
    </source>
</evidence>
<keyword evidence="4" id="KW-1185">Reference proteome</keyword>
<dbReference type="Gene3D" id="2.170.300.10">
    <property type="entry name" value="Tie2 ligand-binding domain superfamily"/>
    <property type="match status" value="1"/>
</dbReference>
<name>A0AAV2IF38_LYMST</name>
<keyword evidence="1" id="KW-0245">EGF-like domain</keyword>
<evidence type="ECO:0000259" key="2">
    <source>
        <dbReference type="SMART" id="SM00181"/>
    </source>
</evidence>